<keyword evidence="1" id="KW-0808">Transferase</keyword>
<comment type="caution">
    <text evidence="1">The sequence shown here is derived from an EMBL/GenBank/DDBJ whole genome shotgun (WGS) entry which is preliminary data.</text>
</comment>
<keyword evidence="1" id="KW-0418">Kinase</keyword>
<evidence type="ECO:0000313" key="1">
    <source>
        <dbReference type="EMBL" id="MBN3284312.1"/>
    </source>
</evidence>
<gene>
    <name evidence="1" type="primary">Riok3_0</name>
    <name evidence="1" type="ORF">GTO93_0006183</name>
</gene>
<proteinExistence type="predicted"/>
<accession>A0ABS2YCP0</accession>
<dbReference type="InterPro" id="IPR051272">
    <property type="entry name" value="RIO-type_Ser/Thr_kinase"/>
</dbReference>
<dbReference type="GO" id="GO:0016301">
    <property type="term" value="F:kinase activity"/>
    <property type="evidence" value="ECO:0007669"/>
    <property type="project" value="UniProtKB-KW"/>
</dbReference>
<keyword evidence="2" id="KW-1185">Reference proteome</keyword>
<sequence>MDNFAPEVQVGDGIRMDLKLSNQVFNALKQHCYSEQRRSARLHEKKEHSTAEQAVDPKTRLLMYKMVNAGTLEAINGCFSTGKESVVFHAKGGRYVIWSWLKHHQILTEHTEIIRTTS</sequence>
<reference evidence="1" key="1">
    <citation type="journal article" date="2021" name="Cell">
        <title>Tracing the genetic footprints of vertebrate landing in non-teleost ray-finned fishes.</title>
        <authorList>
            <person name="Bi X."/>
            <person name="Wang K."/>
            <person name="Yang L."/>
            <person name="Pan H."/>
            <person name="Jiang H."/>
            <person name="Wei Q."/>
            <person name="Fang M."/>
            <person name="Yu H."/>
            <person name="Zhu C."/>
            <person name="Cai Y."/>
            <person name="He Y."/>
            <person name="Gan X."/>
            <person name="Zeng H."/>
            <person name="Yu D."/>
            <person name="Zhu Y."/>
            <person name="Jiang H."/>
            <person name="Qiu Q."/>
            <person name="Yang H."/>
            <person name="Zhang Y.E."/>
            <person name="Wang W."/>
            <person name="Zhu M."/>
            <person name="He S."/>
            <person name="Zhang G."/>
        </authorList>
    </citation>
    <scope>NUCLEOTIDE SEQUENCE</scope>
    <source>
        <strain evidence="1">Pddl_001</strain>
    </source>
</reference>
<feature type="non-terminal residue" evidence="1">
    <location>
        <position position="1"/>
    </location>
</feature>
<organism evidence="1 2">
    <name type="scientific">Polyodon spathula</name>
    <name type="common">North American paddlefish</name>
    <name type="synonym">Squalus spathula</name>
    <dbReference type="NCBI Taxonomy" id="7913"/>
    <lineage>
        <taxon>Eukaryota</taxon>
        <taxon>Metazoa</taxon>
        <taxon>Chordata</taxon>
        <taxon>Craniata</taxon>
        <taxon>Vertebrata</taxon>
        <taxon>Euteleostomi</taxon>
        <taxon>Actinopterygii</taxon>
        <taxon>Chondrostei</taxon>
        <taxon>Acipenseriformes</taxon>
        <taxon>Polyodontidae</taxon>
        <taxon>Polyodon</taxon>
    </lineage>
</organism>
<name>A0ABS2YCP0_POLSP</name>
<dbReference type="Proteomes" id="UP001166093">
    <property type="component" value="Unassembled WGS sequence"/>
</dbReference>
<feature type="non-terminal residue" evidence="1">
    <location>
        <position position="118"/>
    </location>
</feature>
<dbReference type="PANTHER" id="PTHR45723">
    <property type="entry name" value="SERINE/THREONINE-PROTEIN KINASE RIO1"/>
    <property type="match status" value="1"/>
</dbReference>
<dbReference type="EMBL" id="JAAWVQ010135376">
    <property type="protein sequence ID" value="MBN3284312.1"/>
    <property type="molecule type" value="Genomic_DNA"/>
</dbReference>
<protein>
    <submittedName>
        <fullName evidence="1">RIOK3 kinase</fullName>
    </submittedName>
</protein>
<evidence type="ECO:0000313" key="2">
    <source>
        <dbReference type="Proteomes" id="UP001166093"/>
    </source>
</evidence>